<feature type="transmembrane region" description="Helical" evidence="2">
    <location>
        <begin position="392"/>
        <end position="410"/>
    </location>
</feature>
<keyword evidence="7" id="KW-1185">Reference proteome</keyword>
<comment type="caution">
    <text evidence="6">The sequence shown here is derived from an EMBL/GenBank/DDBJ whole genome shotgun (WGS) entry which is preliminary data.</text>
</comment>
<evidence type="ECO:0000259" key="5">
    <source>
        <dbReference type="Pfam" id="PF20990"/>
    </source>
</evidence>
<evidence type="ECO:0000256" key="2">
    <source>
        <dbReference type="SAM" id="Phobius"/>
    </source>
</evidence>
<keyword evidence="2" id="KW-1133">Transmembrane helix</keyword>
<feature type="chain" id="PRO_5047342776" evidence="3">
    <location>
        <begin position="21"/>
        <end position="634"/>
    </location>
</feature>
<feature type="transmembrane region" description="Helical" evidence="2">
    <location>
        <begin position="473"/>
        <end position="491"/>
    </location>
</feature>
<sequence>MFLKKIFFVLLTLFFCQLQAQERILDFDVKIQIEKSGDIRVLENITIKAEGNAFKHGLLRTLPLNRKDKDGNNIDVKYTIDSIKKDGITEDYFTEEEQNVWKIYIGNKDVELESGVYKYQISYHVPFQIGYFDYYDELYWNVTGNGWDFPIDKVSCQFYLPSENNKFENLHCYSGPEGSTASNCISSLNDNKTVVSFSAVHLKENEGLTVAASFAKGIVDPPTFGQKSNSFYKQIKTNLWSAIFGIGMMFFFFFNWRKYGKDPVKKTIIPEFLPPFDWSPALVGYVYHRKLEDKIYMSSVINSAIKGAIKISSEIESGIFVNSKKYEIEVLDKQAKSLSLEESDIISSFSKKVKIKIEDTNYKIFEKAYSKWIEAVESQIKLEEIYLNNTRLKWVGFAVLVIAGLAFELLSKSEGYINFPFYTGFVCALSGLTYWFTRKVVGTGWLILRGILAFFLYPMAVGLFFMSIPFLNATQIIVIAFIVVIYIIYAVNLGKFTEKGAEVFNRLEGFKLYLEAAEKDRMNMLNPPELTPLLFEKLLPYAIALGVEIKWGKQFEEILELAKYNPEWYHGTDPFYRQPTLFLSDLRNSVNNAAVDPTSRSSSSSSGSSGSWSSGSSGGGSSGGGGGGGGGGGW</sequence>
<evidence type="ECO:0000256" key="1">
    <source>
        <dbReference type="SAM" id="MobiDB-lite"/>
    </source>
</evidence>
<feature type="domain" description="Predicted membrane protein YciQ-like C-terminal" evidence="5">
    <location>
        <begin position="271"/>
        <end position="555"/>
    </location>
</feature>
<gene>
    <name evidence="6" type="ORF">ACFO5S_02600</name>
</gene>
<feature type="region of interest" description="Disordered" evidence="1">
    <location>
        <begin position="593"/>
        <end position="634"/>
    </location>
</feature>
<feature type="transmembrane region" description="Helical" evidence="2">
    <location>
        <begin position="416"/>
        <end position="437"/>
    </location>
</feature>
<feature type="compositionally biased region" description="Gly residues" evidence="1">
    <location>
        <begin position="616"/>
        <end position="634"/>
    </location>
</feature>
<evidence type="ECO:0000313" key="7">
    <source>
        <dbReference type="Proteomes" id="UP001595935"/>
    </source>
</evidence>
<keyword evidence="2" id="KW-0472">Membrane</keyword>
<feature type="compositionally biased region" description="Low complexity" evidence="1">
    <location>
        <begin position="601"/>
        <end position="615"/>
    </location>
</feature>
<feature type="domain" description="DUF2207" evidence="4">
    <location>
        <begin position="23"/>
        <end position="214"/>
    </location>
</feature>
<evidence type="ECO:0000256" key="3">
    <source>
        <dbReference type="SAM" id="SignalP"/>
    </source>
</evidence>
<dbReference type="Pfam" id="PF09972">
    <property type="entry name" value="DUF2207"/>
    <property type="match status" value="1"/>
</dbReference>
<evidence type="ECO:0000259" key="4">
    <source>
        <dbReference type="Pfam" id="PF09972"/>
    </source>
</evidence>
<dbReference type="Proteomes" id="UP001595935">
    <property type="component" value="Unassembled WGS sequence"/>
</dbReference>
<evidence type="ECO:0000313" key="6">
    <source>
        <dbReference type="EMBL" id="MFC4746316.1"/>
    </source>
</evidence>
<name>A0ABV9PAW2_9FLAO</name>
<accession>A0ABV9PAW2</accession>
<feature type="transmembrane region" description="Helical" evidence="2">
    <location>
        <begin position="446"/>
        <end position="467"/>
    </location>
</feature>
<dbReference type="Pfam" id="PF20990">
    <property type="entry name" value="DUF2207_C"/>
    <property type="match status" value="1"/>
</dbReference>
<dbReference type="InterPro" id="IPR048389">
    <property type="entry name" value="YciQ-like_C"/>
</dbReference>
<feature type="transmembrane region" description="Helical" evidence="2">
    <location>
        <begin position="239"/>
        <end position="256"/>
    </location>
</feature>
<protein>
    <submittedName>
        <fullName evidence="6">DUF2207 domain-containing protein</fullName>
    </submittedName>
</protein>
<organism evidence="6 7">
    <name type="scientific">Flavobacterium branchiicola</name>
    <dbReference type="NCBI Taxonomy" id="1114875"/>
    <lineage>
        <taxon>Bacteria</taxon>
        <taxon>Pseudomonadati</taxon>
        <taxon>Bacteroidota</taxon>
        <taxon>Flavobacteriia</taxon>
        <taxon>Flavobacteriales</taxon>
        <taxon>Flavobacteriaceae</taxon>
        <taxon>Flavobacterium</taxon>
    </lineage>
</organism>
<feature type="signal peptide" evidence="3">
    <location>
        <begin position="1"/>
        <end position="20"/>
    </location>
</feature>
<reference evidence="7" key="1">
    <citation type="journal article" date="2019" name="Int. J. Syst. Evol. Microbiol.">
        <title>The Global Catalogue of Microorganisms (GCM) 10K type strain sequencing project: providing services to taxonomists for standard genome sequencing and annotation.</title>
        <authorList>
            <consortium name="The Broad Institute Genomics Platform"/>
            <consortium name="The Broad Institute Genome Sequencing Center for Infectious Disease"/>
            <person name="Wu L."/>
            <person name="Ma J."/>
        </authorList>
    </citation>
    <scope>NUCLEOTIDE SEQUENCE [LARGE SCALE GENOMIC DNA]</scope>
    <source>
        <strain evidence="7">WYCCWR 13023</strain>
    </source>
</reference>
<proteinExistence type="predicted"/>
<dbReference type="InterPro" id="IPR018702">
    <property type="entry name" value="DUF2207"/>
</dbReference>
<dbReference type="RefSeq" id="WP_213254473.1">
    <property type="nucleotide sequence ID" value="NZ_JAGYWA010000001.1"/>
</dbReference>
<keyword evidence="2" id="KW-0812">Transmembrane</keyword>
<keyword evidence="3" id="KW-0732">Signal</keyword>
<dbReference type="EMBL" id="JBHSGV010000001">
    <property type="protein sequence ID" value="MFC4746316.1"/>
    <property type="molecule type" value="Genomic_DNA"/>
</dbReference>